<keyword evidence="3" id="KW-0547">Nucleotide-binding</keyword>
<proteinExistence type="predicted"/>
<reference evidence="3 4" key="1">
    <citation type="submission" date="2019-09" db="EMBL/GenBank/DDBJ databases">
        <title>Whole-genome sequence of the purple sulfur bacterium Thiohalocapsa marina DSM 19078.</title>
        <authorList>
            <person name="Kyndt J.A."/>
            <person name="Meyer T.E."/>
        </authorList>
    </citation>
    <scope>NUCLEOTIDE SEQUENCE [LARGE SCALE GENOMIC DNA]</scope>
    <source>
        <strain evidence="3 4">DSM 19078</strain>
    </source>
</reference>
<evidence type="ECO:0000313" key="3">
    <source>
        <dbReference type="EMBL" id="KAA6185818.1"/>
    </source>
</evidence>
<dbReference type="Pfam" id="PF04326">
    <property type="entry name" value="SLFN_AlbA_2"/>
    <property type="match status" value="1"/>
</dbReference>
<dbReference type="Proteomes" id="UP000322981">
    <property type="component" value="Unassembled WGS sequence"/>
</dbReference>
<keyword evidence="3" id="KW-0067">ATP-binding</keyword>
<evidence type="ECO:0000313" key="4">
    <source>
        <dbReference type="Proteomes" id="UP000322981"/>
    </source>
</evidence>
<comment type="caution">
    <text evidence="3">The sequence shown here is derived from an EMBL/GenBank/DDBJ whole genome shotgun (WGS) entry which is preliminary data.</text>
</comment>
<name>A0A5M8FLU3_9GAMM</name>
<dbReference type="InterPro" id="IPR007421">
    <property type="entry name" value="Schlafen_AlbA_2_dom"/>
</dbReference>
<dbReference type="Gene3D" id="3.30.450.20">
    <property type="entry name" value="PAS domain"/>
    <property type="match status" value="1"/>
</dbReference>
<keyword evidence="1" id="KW-0472">Membrane</keyword>
<dbReference type="Gene3D" id="3.30.950.30">
    <property type="entry name" value="Schlafen, AAA domain"/>
    <property type="match status" value="1"/>
</dbReference>
<sequence length="551" mass="60168">MKLRPLLHAPSTRLRSHLFRDLLLLLLVTTGALIAAGALLINDIKQSLAEERISAATSLVRDEMLGLLTPVRQQLLILQDALRDTARTPADRQALNALLMPTLRHIPQIAGGIFADTTGADYLLRRDQDGWITRERLPVNIANGERVSGRQAPDGAGEARFTLTRWSAAGEPERSWVEQGPYDPRQRPWFRLALNALQGDQGAVVWSPPYRFASSGVPGTTVSVAWRDAGDVRVAAFDLTLARIIAAIDRLDLGRHGHGFLFSADGGVYSDRAQASAERGFYSAERQQGGTLAFEAVAAWRAAGEPDGQLVGFESGGRRWWGGFVPLHPDNDSVWVGVAIASSPALGALQSRWPLVAGLGAAILGLGIGLALLVVRKYGRELQAQPKTRLDPDDPQRDLYDLIGRGEGTHLELKSTMRTNLHTGKPGKEIELAWLKGVTAFLNTEGGILLMGVADDGEVLGLTADAFDNDDKRQLHYKNLINQHIGPEYNRFLHFGLFQLEGRQIAAVQCEPADGPVFLRHKNGESFLIRTGPSNIELPISKALGYIRARF</sequence>
<gene>
    <name evidence="3" type="ORF">F2Q65_07400</name>
</gene>
<feature type="domain" description="Schlafen AlbA-2" evidence="2">
    <location>
        <begin position="407"/>
        <end position="537"/>
    </location>
</feature>
<evidence type="ECO:0000259" key="2">
    <source>
        <dbReference type="Pfam" id="PF04326"/>
    </source>
</evidence>
<keyword evidence="4" id="KW-1185">Reference proteome</keyword>
<protein>
    <submittedName>
        <fullName evidence="3">ATP-binding protein</fullName>
    </submittedName>
</protein>
<keyword evidence="1" id="KW-1133">Transmembrane helix</keyword>
<dbReference type="RefSeq" id="WP_150091959.1">
    <property type="nucleotide sequence ID" value="NZ_JBFUOH010000001.1"/>
</dbReference>
<dbReference type="GO" id="GO:0005524">
    <property type="term" value="F:ATP binding"/>
    <property type="evidence" value="ECO:0007669"/>
    <property type="project" value="UniProtKB-KW"/>
</dbReference>
<feature type="transmembrane region" description="Helical" evidence="1">
    <location>
        <begin position="21"/>
        <end position="41"/>
    </location>
</feature>
<feature type="transmembrane region" description="Helical" evidence="1">
    <location>
        <begin position="353"/>
        <end position="375"/>
    </location>
</feature>
<dbReference type="OrthoDB" id="9798761at2"/>
<accession>A0A5M8FLU3</accession>
<dbReference type="EMBL" id="VWXX01000007">
    <property type="protein sequence ID" value="KAA6185818.1"/>
    <property type="molecule type" value="Genomic_DNA"/>
</dbReference>
<keyword evidence="1" id="KW-0812">Transmembrane</keyword>
<dbReference type="AlphaFoldDB" id="A0A5M8FLU3"/>
<organism evidence="3 4">
    <name type="scientific">Thiohalocapsa marina</name>
    <dbReference type="NCBI Taxonomy" id="424902"/>
    <lineage>
        <taxon>Bacteria</taxon>
        <taxon>Pseudomonadati</taxon>
        <taxon>Pseudomonadota</taxon>
        <taxon>Gammaproteobacteria</taxon>
        <taxon>Chromatiales</taxon>
        <taxon>Chromatiaceae</taxon>
        <taxon>Thiohalocapsa</taxon>
    </lineage>
</organism>
<evidence type="ECO:0000256" key="1">
    <source>
        <dbReference type="SAM" id="Phobius"/>
    </source>
</evidence>
<dbReference type="InterPro" id="IPR038461">
    <property type="entry name" value="Schlafen_AlbA_2_dom_sf"/>
</dbReference>